<sequence length="152" mass="17996">MTFDHQVEYRVLNSTIPRRHYQFECQLDQQNIRLSKDNSVQMLKAINEKILKKNTKGLRNLYPKYTLTSKCYSDSCVRRYSSNSDTEEIEQTHYFNVSENFNFKLNAQITLDKLFIMHISKMAIGTFPKARFLSFSTASKKKYLREMLLVIS</sequence>
<dbReference type="AlphaFoldDB" id="A0A3M7PXF0"/>
<dbReference type="EMBL" id="REGN01008506">
    <property type="protein sequence ID" value="RNA03431.1"/>
    <property type="molecule type" value="Genomic_DNA"/>
</dbReference>
<gene>
    <name evidence="1" type="ORF">BpHYR1_033454</name>
</gene>
<dbReference type="Proteomes" id="UP000276133">
    <property type="component" value="Unassembled WGS sequence"/>
</dbReference>
<accession>A0A3M7PXF0</accession>
<keyword evidence="2" id="KW-1185">Reference proteome</keyword>
<comment type="caution">
    <text evidence="1">The sequence shown here is derived from an EMBL/GenBank/DDBJ whole genome shotgun (WGS) entry which is preliminary data.</text>
</comment>
<reference evidence="1 2" key="1">
    <citation type="journal article" date="2018" name="Sci. Rep.">
        <title>Genomic signatures of local adaptation to the degree of environmental predictability in rotifers.</title>
        <authorList>
            <person name="Franch-Gras L."/>
            <person name="Hahn C."/>
            <person name="Garcia-Roger E.M."/>
            <person name="Carmona M.J."/>
            <person name="Serra M."/>
            <person name="Gomez A."/>
        </authorList>
    </citation>
    <scope>NUCLEOTIDE SEQUENCE [LARGE SCALE GENOMIC DNA]</scope>
    <source>
        <strain evidence="1">HYR1</strain>
    </source>
</reference>
<organism evidence="1 2">
    <name type="scientific">Brachionus plicatilis</name>
    <name type="common">Marine rotifer</name>
    <name type="synonym">Brachionus muelleri</name>
    <dbReference type="NCBI Taxonomy" id="10195"/>
    <lineage>
        <taxon>Eukaryota</taxon>
        <taxon>Metazoa</taxon>
        <taxon>Spiralia</taxon>
        <taxon>Gnathifera</taxon>
        <taxon>Rotifera</taxon>
        <taxon>Eurotatoria</taxon>
        <taxon>Monogononta</taxon>
        <taxon>Pseudotrocha</taxon>
        <taxon>Ploima</taxon>
        <taxon>Brachionidae</taxon>
        <taxon>Brachionus</taxon>
    </lineage>
</organism>
<protein>
    <submittedName>
        <fullName evidence="1">Uncharacterized protein</fullName>
    </submittedName>
</protein>
<evidence type="ECO:0000313" key="1">
    <source>
        <dbReference type="EMBL" id="RNA03431.1"/>
    </source>
</evidence>
<proteinExistence type="predicted"/>
<evidence type="ECO:0000313" key="2">
    <source>
        <dbReference type="Proteomes" id="UP000276133"/>
    </source>
</evidence>
<name>A0A3M7PXF0_BRAPC</name>